<dbReference type="EMBL" id="AMCI01003964">
    <property type="protein sequence ID" value="EJW99116.1"/>
    <property type="molecule type" value="Genomic_DNA"/>
</dbReference>
<feature type="non-terminal residue" evidence="1">
    <location>
        <position position="89"/>
    </location>
</feature>
<accession>J9FVV9</accession>
<dbReference type="AlphaFoldDB" id="J9FVV9"/>
<organism evidence="1">
    <name type="scientific">gut metagenome</name>
    <dbReference type="NCBI Taxonomy" id="749906"/>
    <lineage>
        <taxon>unclassified sequences</taxon>
        <taxon>metagenomes</taxon>
        <taxon>organismal metagenomes</taxon>
    </lineage>
</organism>
<reference evidence="1" key="1">
    <citation type="journal article" date="2012" name="PLoS ONE">
        <title>Gene sets for utilization of primary and secondary nutrition supplies in the distal gut of endangered iberian lynx.</title>
        <authorList>
            <person name="Alcaide M."/>
            <person name="Messina E."/>
            <person name="Richter M."/>
            <person name="Bargiela R."/>
            <person name="Peplies J."/>
            <person name="Huws S.A."/>
            <person name="Newbold C.J."/>
            <person name="Golyshin P.N."/>
            <person name="Simon M.A."/>
            <person name="Lopez G."/>
            <person name="Yakimov M.M."/>
            <person name="Ferrer M."/>
        </authorList>
    </citation>
    <scope>NUCLEOTIDE SEQUENCE</scope>
</reference>
<gene>
    <name evidence="1" type="ORF">EVA_12778</name>
</gene>
<protein>
    <submittedName>
        <fullName evidence="1">Virulence-associated protein E</fullName>
    </submittedName>
</protein>
<name>J9FVV9_9ZZZZ</name>
<evidence type="ECO:0000313" key="1">
    <source>
        <dbReference type="EMBL" id="EJW99116.1"/>
    </source>
</evidence>
<proteinExistence type="predicted"/>
<comment type="caution">
    <text evidence="1">The sequence shown here is derived from an EMBL/GenBank/DDBJ whole genome shotgun (WGS) entry which is preliminary data.</text>
</comment>
<sequence length="89" mass="10413">MNSELQNCQQTEPCTVEEIRNSLEQSEKGKVYNTAANYKRVLQYDPLLKGAIRKNLLTERIDIVKPLGWYRDSPTLTDVDVKYLLLYFE</sequence>